<sequence>MKIKKLLATAGIAVVATLTLAACSSKESSEKGKQEVKMATVGTTAPFSYEVDGKLTGFDVELARAIFKDSSKYDFKIEKVAGDAQYPGLDADKFDFIGNNTSYTKKRDEKYLYSYPTASTPAVIATTKDSNIKSYDDLGGHSTQVLAGTTGSAQMEAYNKEHAGKPVAINYTSETITQILTHVNEGKYDFKIFDAPSVKTIIENQKLDNLKTIELKSDEQPYIYYVFTDDNKDLQTFVNKRIKELYEDGTVSTLAKKFLGGDYAPKEADLKVPGDDN</sequence>
<accession>A0A7X9LBT5</accession>
<protein>
    <submittedName>
        <fullName evidence="4">Transporter substrate-binding domain-containing protein</fullName>
    </submittedName>
</protein>
<feature type="domain" description="Solute-binding protein family 3/N-terminal" evidence="3">
    <location>
        <begin position="35"/>
        <end position="262"/>
    </location>
</feature>
<dbReference type="EMBL" id="JABASA010000002">
    <property type="protein sequence ID" value="NMD48273.1"/>
    <property type="molecule type" value="Genomic_DNA"/>
</dbReference>
<organism evidence="4 5">
    <name type="scientific">Streptococcus ratti</name>
    <dbReference type="NCBI Taxonomy" id="1341"/>
    <lineage>
        <taxon>Bacteria</taxon>
        <taxon>Bacillati</taxon>
        <taxon>Bacillota</taxon>
        <taxon>Bacilli</taxon>
        <taxon>Lactobacillales</taxon>
        <taxon>Streptococcaceae</taxon>
        <taxon>Streptococcus</taxon>
    </lineage>
</organism>
<keyword evidence="1 2" id="KW-0732">Signal</keyword>
<name>A0A7X9LBT5_STRRT</name>
<dbReference type="AlphaFoldDB" id="A0A7X9LBT5"/>
<evidence type="ECO:0000313" key="5">
    <source>
        <dbReference type="Proteomes" id="UP000532121"/>
    </source>
</evidence>
<feature type="signal peptide" evidence="2">
    <location>
        <begin position="1"/>
        <end position="21"/>
    </location>
</feature>
<evidence type="ECO:0000256" key="1">
    <source>
        <dbReference type="ARBA" id="ARBA00022729"/>
    </source>
</evidence>
<dbReference type="RefSeq" id="WP_193522855.1">
    <property type="nucleotide sequence ID" value="NZ_JABASA010000002.1"/>
</dbReference>
<dbReference type="SMART" id="SM00062">
    <property type="entry name" value="PBPb"/>
    <property type="match status" value="1"/>
</dbReference>
<evidence type="ECO:0000256" key="2">
    <source>
        <dbReference type="SAM" id="SignalP"/>
    </source>
</evidence>
<dbReference type="PANTHER" id="PTHR35936:SF19">
    <property type="entry name" value="AMINO-ACID-BINDING PROTEIN YXEM-RELATED"/>
    <property type="match status" value="1"/>
</dbReference>
<dbReference type="Pfam" id="PF00497">
    <property type="entry name" value="SBP_bac_3"/>
    <property type="match status" value="1"/>
</dbReference>
<gene>
    <name evidence="4" type="ORF">HHO37_00980</name>
</gene>
<comment type="caution">
    <text evidence="4">The sequence shown here is derived from an EMBL/GenBank/DDBJ whole genome shotgun (WGS) entry which is preliminary data.</text>
</comment>
<dbReference type="Proteomes" id="UP000532121">
    <property type="component" value="Unassembled WGS sequence"/>
</dbReference>
<dbReference type="Gene3D" id="3.40.190.10">
    <property type="entry name" value="Periplasmic binding protein-like II"/>
    <property type="match status" value="2"/>
</dbReference>
<evidence type="ECO:0000313" key="4">
    <source>
        <dbReference type="EMBL" id="NMD48273.1"/>
    </source>
</evidence>
<dbReference type="PANTHER" id="PTHR35936">
    <property type="entry name" value="MEMBRANE-BOUND LYTIC MUREIN TRANSGLYCOSYLASE F"/>
    <property type="match status" value="1"/>
</dbReference>
<evidence type="ECO:0000259" key="3">
    <source>
        <dbReference type="SMART" id="SM00062"/>
    </source>
</evidence>
<dbReference type="InterPro" id="IPR001638">
    <property type="entry name" value="Solute-binding_3/MltF_N"/>
</dbReference>
<reference evidence="4 5" key="1">
    <citation type="submission" date="2020-04" db="EMBL/GenBank/DDBJ databases">
        <title>MicrobeNet Type strains.</title>
        <authorList>
            <person name="Nicholson A.C."/>
        </authorList>
    </citation>
    <scope>NUCLEOTIDE SEQUENCE [LARGE SCALE GENOMIC DNA]</scope>
    <source>
        <strain evidence="4 5">DSM 22768</strain>
    </source>
</reference>
<proteinExistence type="predicted"/>
<dbReference type="PROSITE" id="PS51257">
    <property type="entry name" value="PROKAR_LIPOPROTEIN"/>
    <property type="match status" value="1"/>
</dbReference>
<feature type="chain" id="PRO_5030552756" evidence="2">
    <location>
        <begin position="22"/>
        <end position="277"/>
    </location>
</feature>
<dbReference type="SUPFAM" id="SSF53850">
    <property type="entry name" value="Periplasmic binding protein-like II"/>
    <property type="match status" value="1"/>
</dbReference>